<reference evidence="1" key="1">
    <citation type="submission" date="2014-11" db="EMBL/GenBank/DDBJ databases">
        <authorList>
            <person name="Amaro Gonzalez C."/>
        </authorList>
    </citation>
    <scope>NUCLEOTIDE SEQUENCE</scope>
</reference>
<dbReference type="EMBL" id="GBXM01056254">
    <property type="protein sequence ID" value="JAH52323.1"/>
    <property type="molecule type" value="Transcribed_RNA"/>
</dbReference>
<accession>A0A0E9THZ2</accession>
<protein>
    <submittedName>
        <fullName evidence="1">Uncharacterized protein</fullName>
    </submittedName>
</protein>
<organism evidence="1">
    <name type="scientific">Anguilla anguilla</name>
    <name type="common">European freshwater eel</name>
    <name type="synonym">Muraena anguilla</name>
    <dbReference type="NCBI Taxonomy" id="7936"/>
    <lineage>
        <taxon>Eukaryota</taxon>
        <taxon>Metazoa</taxon>
        <taxon>Chordata</taxon>
        <taxon>Craniata</taxon>
        <taxon>Vertebrata</taxon>
        <taxon>Euteleostomi</taxon>
        <taxon>Actinopterygii</taxon>
        <taxon>Neopterygii</taxon>
        <taxon>Teleostei</taxon>
        <taxon>Anguilliformes</taxon>
        <taxon>Anguillidae</taxon>
        <taxon>Anguilla</taxon>
    </lineage>
</organism>
<name>A0A0E9THZ2_ANGAN</name>
<dbReference type="AlphaFoldDB" id="A0A0E9THZ2"/>
<proteinExistence type="predicted"/>
<sequence length="23" mass="2615">MVLVILYCGILFCLKRGNSVFLL</sequence>
<reference evidence="1" key="2">
    <citation type="journal article" date="2015" name="Fish Shellfish Immunol.">
        <title>Early steps in the European eel (Anguilla anguilla)-Vibrio vulnificus interaction in the gills: Role of the RtxA13 toxin.</title>
        <authorList>
            <person name="Callol A."/>
            <person name="Pajuelo D."/>
            <person name="Ebbesson L."/>
            <person name="Teles M."/>
            <person name="MacKenzie S."/>
            <person name="Amaro C."/>
        </authorList>
    </citation>
    <scope>NUCLEOTIDE SEQUENCE</scope>
</reference>
<evidence type="ECO:0000313" key="1">
    <source>
        <dbReference type="EMBL" id="JAH52323.1"/>
    </source>
</evidence>